<dbReference type="GO" id="GO:0051539">
    <property type="term" value="F:4 iron, 4 sulfur cluster binding"/>
    <property type="evidence" value="ECO:0007669"/>
    <property type="project" value="UniProtKB-UniRule"/>
</dbReference>
<feature type="binding site" evidence="4">
    <location>
        <position position="145"/>
    </location>
    <ligand>
        <name>[4Fe-4S] cluster</name>
        <dbReference type="ChEBI" id="CHEBI:49883"/>
    </ligand>
</feature>
<dbReference type="HAMAP" id="MF_00063">
    <property type="entry name" value="CysH"/>
    <property type="match status" value="1"/>
</dbReference>
<keyword evidence="8" id="KW-1185">Reference proteome</keyword>
<dbReference type="OrthoDB" id="9794018at2"/>
<dbReference type="InterPro" id="IPR002500">
    <property type="entry name" value="PAPS_reduct_dom"/>
</dbReference>
<proteinExistence type="inferred from homology"/>
<evidence type="ECO:0000313" key="8">
    <source>
        <dbReference type="Proteomes" id="UP000199771"/>
    </source>
</evidence>
<feature type="active site" description="Nucleophile; cysteine thiosulfonate intermediate" evidence="4">
    <location>
        <position position="247"/>
    </location>
</feature>
<evidence type="ECO:0000256" key="5">
    <source>
        <dbReference type="SAM" id="MobiDB-lite"/>
    </source>
</evidence>
<protein>
    <recommendedName>
        <fullName evidence="4">Adenosine 5'-phosphosulfate reductase</fullName>
        <shortName evidence="4">APS reductase</shortName>
        <ecNumber evidence="4">1.8.4.10</ecNumber>
    </recommendedName>
    <alternativeName>
        <fullName evidence="4">5'-adenylylsulfate reductase</fullName>
    </alternativeName>
    <alternativeName>
        <fullName evidence="4">Thioredoxin-dependent 5'-adenylylsulfate reductase</fullName>
    </alternativeName>
</protein>
<dbReference type="RefSeq" id="WP_091532651.1">
    <property type="nucleotide sequence ID" value="NZ_FOOC01000004.1"/>
</dbReference>
<comment type="pathway">
    <text evidence="3 4">Sulfur metabolism; hydrogen sulfide biosynthesis; sulfite from sulfate.</text>
</comment>
<evidence type="ECO:0000256" key="3">
    <source>
        <dbReference type="ARBA" id="ARBA00024327"/>
    </source>
</evidence>
<dbReference type="STRING" id="1076937.SAMN04488120_10492"/>
<keyword evidence="4" id="KW-0408">Iron</keyword>
<dbReference type="Proteomes" id="UP000199771">
    <property type="component" value="Unassembled WGS sequence"/>
</dbReference>
<dbReference type="PANTHER" id="PTHR46509">
    <property type="entry name" value="PHOSPHOADENOSINE PHOSPHOSULFATE REDUCTASE"/>
    <property type="match status" value="1"/>
</dbReference>
<evidence type="ECO:0000313" key="7">
    <source>
        <dbReference type="EMBL" id="SFF43505.1"/>
    </source>
</evidence>
<comment type="cofactor">
    <cofactor evidence="4">
        <name>[4Fe-4S] cluster</name>
        <dbReference type="ChEBI" id="CHEBI:49883"/>
    </cofactor>
    <text evidence="4">Binds 1 [4Fe-4S] cluster per subunit.</text>
</comment>
<dbReference type="EMBL" id="FOOC01000004">
    <property type="protein sequence ID" value="SFF43505.1"/>
    <property type="molecule type" value="Genomic_DNA"/>
</dbReference>
<feature type="binding site" evidence="4">
    <location>
        <position position="225"/>
    </location>
    <ligand>
        <name>[4Fe-4S] cluster</name>
        <dbReference type="ChEBI" id="CHEBI:49883"/>
    </ligand>
</feature>
<dbReference type="PIRSF" id="PIRSF000857">
    <property type="entry name" value="PAPS_reductase"/>
    <property type="match status" value="1"/>
</dbReference>
<comment type="function">
    <text evidence="4">Catalyzes the formation of sulfite from adenosine 5'-phosphosulfate (APS) using thioredoxin as an electron donor.</text>
</comment>
<feature type="binding site" evidence="4">
    <location>
        <position position="144"/>
    </location>
    <ligand>
        <name>[4Fe-4S] cluster</name>
        <dbReference type="ChEBI" id="CHEBI:49883"/>
    </ligand>
</feature>
<dbReference type="Gene3D" id="3.40.50.620">
    <property type="entry name" value="HUPs"/>
    <property type="match status" value="1"/>
</dbReference>
<organism evidence="7 8">
    <name type="scientific">Fontimonas thermophila</name>
    <dbReference type="NCBI Taxonomy" id="1076937"/>
    <lineage>
        <taxon>Bacteria</taxon>
        <taxon>Pseudomonadati</taxon>
        <taxon>Pseudomonadota</taxon>
        <taxon>Gammaproteobacteria</taxon>
        <taxon>Nevskiales</taxon>
        <taxon>Nevskiaceae</taxon>
        <taxon>Fontimonas</taxon>
    </lineage>
</organism>
<keyword evidence="2 4" id="KW-0560">Oxidoreductase</keyword>
<dbReference type="InterPro" id="IPR004511">
    <property type="entry name" value="PAPS/APS_Rdtase"/>
</dbReference>
<dbReference type="GO" id="GO:0004604">
    <property type="term" value="F:phosphoadenylyl-sulfate reductase (thioredoxin) activity"/>
    <property type="evidence" value="ECO:0007669"/>
    <property type="project" value="UniProtKB-UniRule"/>
</dbReference>
<comment type="catalytic activity">
    <reaction evidence="4">
        <text>[thioredoxin]-disulfide + sulfite + AMP + 2 H(+) = adenosine 5'-phosphosulfate + [thioredoxin]-dithiol</text>
        <dbReference type="Rhea" id="RHEA:21976"/>
        <dbReference type="Rhea" id="RHEA-COMP:10698"/>
        <dbReference type="Rhea" id="RHEA-COMP:10700"/>
        <dbReference type="ChEBI" id="CHEBI:15378"/>
        <dbReference type="ChEBI" id="CHEBI:17359"/>
        <dbReference type="ChEBI" id="CHEBI:29950"/>
        <dbReference type="ChEBI" id="CHEBI:50058"/>
        <dbReference type="ChEBI" id="CHEBI:58243"/>
        <dbReference type="ChEBI" id="CHEBI:456215"/>
        <dbReference type="EC" id="1.8.4.10"/>
    </reaction>
</comment>
<reference evidence="7 8" key="1">
    <citation type="submission" date="2016-10" db="EMBL/GenBank/DDBJ databases">
        <authorList>
            <person name="de Groot N.N."/>
        </authorList>
    </citation>
    <scope>NUCLEOTIDE SEQUENCE [LARGE SCALE GENOMIC DNA]</scope>
    <source>
        <strain evidence="7 8">DSM 23609</strain>
    </source>
</reference>
<sequence length="251" mass="28993">MENLDLPTLETDGANGADTVPADSGSDRITVFDEARIAALNEAYAPLHFIDRIRRLYRDFDPAKVLVTSSFAATSAYFLHIISSIRPDQVIHFIDTGYHFPETLAYRQYLIDLFKLKVEDLRAEEWKHRFTTEEKTWLRDPDFCCSINKVEPLEAIKPNYHVWVSSLMRWQTEHRSTLNIFEVRRGIIKFNPMIDVTREERDAYIREHNLPFHPLVGKGYSSIGCIHCTVPGEGRSGRWIGKPKTECGLHL</sequence>
<dbReference type="PANTHER" id="PTHR46509:SF1">
    <property type="entry name" value="PHOSPHOADENOSINE PHOSPHOSULFATE REDUCTASE"/>
    <property type="match status" value="1"/>
</dbReference>
<dbReference type="GO" id="GO:0019379">
    <property type="term" value="P:sulfate assimilation, phosphoadenylyl sulfate reduction by phosphoadenylyl-sulfate reductase (thioredoxin)"/>
    <property type="evidence" value="ECO:0007669"/>
    <property type="project" value="UniProtKB-UniRule"/>
</dbReference>
<dbReference type="AlphaFoldDB" id="A0A1I2IMH2"/>
<accession>A0A1I2IMH2</accession>
<keyword evidence="4" id="KW-0411">Iron-sulfur</keyword>
<keyword evidence="4" id="KW-0963">Cytoplasm</keyword>
<dbReference type="GO" id="GO:0046872">
    <property type="term" value="F:metal ion binding"/>
    <property type="evidence" value="ECO:0007669"/>
    <property type="project" value="UniProtKB-KW"/>
</dbReference>
<comment type="subcellular location">
    <subcellularLocation>
        <location evidence="4">Cytoplasm</location>
    </subcellularLocation>
</comment>
<feature type="binding site" evidence="4">
    <location>
        <position position="228"/>
    </location>
    <ligand>
        <name>[4Fe-4S] cluster</name>
        <dbReference type="ChEBI" id="CHEBI:49883"/>
    </ligand>
</feature>
<dbReference type="InterPro" id="IPR014729">
    <property type="entry name" value="Rossmann-like_a/b/a_fold"/>
</dbReference>
<feature type="region of interest" description="Disordered" evidence="5">
    <location>
        <begin position="1"/>
        <end position="22"/>
    </location>
</feature>
<evidence type="ECO:0000256" key="1">
    <source>
        <dbReference type="ARBA" id="ARBA00009732"/>
    </source>
</evidence>
<dbReference type="SUPFAM" id="SSF52402">
    <property type="entry name" value="Adenine nucleotide alpha hydrolases-like"/>
    <property type="match status" value="1"/>
</dbReference>
<dbReference type="NCBIfam" id="NF002537">
    <property type="entry name" value="PRK02090.1"/>
    <property type="match status" value="1"/>
</dbReference>
<name>A0A1I2IMH2_9GAMM</name>
<keyword evidence="4" id="KW-0479">Metal-binding</keyword>
<evidence type="ECO:0000256" key="4">
    <source>
        <dbReference type="HAMAP-Rule" id="MF_00063"/>
    </source>
</evidence>
<dbReference type="GO" id="GO:0043866">
    <property type="term" value="F:adenylyl-sulfate reductase (thioredoxin) activity"/>
    <property type="evidence" value="ECO:0007669"/>
    <property type="project" value="UniProtKB-EC"/>
</dbReference>
<gene>
    <name evidence="4" type="primary">cysH</name>
    <name evidence="7" type="ORF">SAMN04488120_10492</name>
</gene>
<dbReference type="GO" id="GO:0005737">
    <property type="term" value="C:cytoplasm"/>
    <property type="evidence" value="ECO:0007669"/>
    <property type="project" value="UniProtKB-SubCell"/>
</dbReference>
<dbReference type="Pfam" id="PF01507">
    <property type="entry name" value="PAPS_reduct"/>
    <property type="match status" value="1"/>
</dbReference>
<dbReference type="EC" id="1.8.4.10" evidence="4"/>
<feature type="domain" description="Phosphoadenosine phosphosulphate reductase" evidence="6">
    <location>
        <begin position="65"/>
        <end position="231"/>
    </location>
</feature>
<evidence type="ECO:0000259" key="6">
    <source>
        <dbReference type="Pfam" id="PF01507"/>
    </source>
</evidence>
<comment type="similarity">
    <text evidence="1 4">Belongs to the PAPS reductase family. CysH subfamily.</text>
</comment>
<dbReference type="GO" id="GO:0070814">
    <property type="term" value="P:hydrogen sulfide biosynthetic process"/>
    <property type="evidence" value="ECO:0007669"/>
    <property type="project" value="UniProtKB-UniRule"/>
</dbReference>
<evidence type="ECO:0000256" key="2">
    <source>
        <dbReference type="ARBA" id="ARBA00023002"/>
    </source>
</evidence>